<dbReference type="Proteomes" id="UP000030014">
    <property type="component" value="Unassembled WGS sequence"/>
</dbReference>
<sequence length="168" mass="19475">MGTAIVLLIIGILLIFINVKAINKEKNSFKGILNKEEVNLQEVQVEIGKLRKEFAETLLELQTEILDLKKKINNKDSIHKNNLEYHKENENNNDKIEDIVDIDFDKVKNVKNDQELKKSNIESYEETNSLRLKQVQELIYKGLSVEEIADILKVGKGEILLIRELYLK</sequence>
<feature type="coiled-coil region" evidence="1">
    <location>
        <begin position="33"/>
        <end position="71"/>
    </location>
</feature>
<evidence type="ECO:0000313" key="2">
    <source>
        <dbReference type="EMBL" id="KGN01874.1"/>
    </source>
</evidence>
<name>A0A0A0IML5_CLOBO</name>
<dbReference type="EMBL" id="JDRY01000001">
    <property type="protein sequence ID" value="KGN01874.1"/>
    <property type="molecule type" value="Genomic_DNA"/>
</dbReference>
<dbReference type="RefSeq" id="WP_039258891.1">
    <property type="nucleotide sequence ID" value="NZ_JDRY01000001.1"/>
</dbReference>
<keyword evidence="1" id="KW-0175">Coiled coil</keyword>
<comment type="caution">
    <text evidence="2">The sequence shown here is derived from an EMBL/GenBank/DDBJ whole genome shotgun (WGS) entry which is preliminary data.</text>
</comment>
<evidence type="ECO:0000313" key="3">
    <source>
        <dbReference type="Proteomes" id="UP000030014"/>
    </source>
</evidence>
<evidence type="ECO:0000256" key="1">
    <source>
        <dbReference type="SAM" id="Coils"/>
    </source>
</evidence>
<proteinExistence type="predicted"/>
<dbReference type="AlphaFoldDB" id="A0A0A0IML5"/>
<evidence type="ECO:0008006" key="4">
    <source>
        <dbReference type="Google" id="ProtNLM"/>
    </source>
</evidence>
<organism evidence="2 3">
    <name type="scientific">Clostridium botulinum C/D str. DC5</name>
    <dbReference type="NCBI Taxonomy" id="1443128"/>
    <lineage>
        <taxon>Bacteria</taxon>
        <taxon>Bacillati</taxon>
        <taxon>Bacillota</taxon>
        <taxon>Clostridia</taxon>
        <taxon>Eubacteriales</taxon>
        <taxon>Clostridiaceae</taxon>
        <taxon>Clostridium</taxon>
    </lineage>
</organism>
<protein>
    <recommendedName>
        <fullName evidence="4">Resolvase HTH domain-containing protein</fullName>
    </recommendedName>
</protein>
<reference evidence="2 3" key="1">
    <citation type="submission" date="2014-01" db="EMBL/GenBank/DDBJ databases">
        <title>Plasmidome dynamics in the species complex Clostridium novyi sensu lato converts strains of independent lineages into distinctly different pathogens.</title>
        <authorList>
            <person name="Skarin H."/>
            <person name="Segerman B."/>
        </authorList>
    </citation>
    <scope>NUCLEOTIDE SEQUENCE [LARGE SCALE GENOMIC DNA]</scope>
    <source>
        <strain evidence="2 3">DC5</strain>
    </source>
</reference>
<accession>A0A0A0IML5</accession>
<gene>
    <name evidence="2" type="ORF">Z955_00300</name>
</gene>